<organism evidence="1 2">
    <name type="scientific">Clunio marinus</name>
    <dbReference type="NCBI Taxonomy" id="568069"/>
    <lineage>
        <taxon>Eukaryota</taxon>
        <taxon>Metazoa</taxon>
        <taxon>Ecdysozoa</taxon>
        <taxon>Arthropoda</taxon>
        <taxon>Hexapoda</taxon>
        <taxon>Insecta</taxon>
        <taxon>Pterygota</taxon>
        <taxon>Neoptera</taxon>
        <taxon>Endopterygota</taxon>
        <taxon>Diptera</taxon>
        <taxon>Nematocera</taxon>
        <taxon>Chironomoidea</taxon>
        <taxon>Chironomidae</taxon>
        <taxon>Clunio</taxon>
    </lineage>
</organism>
<evidence type="ECO:0000313" key="2">
    <source>
        <dbReference type="Proteomes" id="UP000183832"/>
    </source>
</evidence>
<proteinExistence type="predicted"/>
<sequence>MFYRLMNICSVFNFLNVKCLKNSPTVNFPLNYANLFGNYFHSGSTTQEYSFKSSDASGLYRRNYVMQRSLRGSEESLRF</sequence>
<reference evidence="1 2" key="1">
    <citation type="submission" date="2015-04" db="EMBL/GenBank/DDBJ databases">
        <authorList>
            <person name="Syromyatnikov M.Y."/>
            <person name="Popov V.N."/>
        </authorList>
    </citation>
    <scope>NUCLEOTIDE SEQUENCE [LARGE SCALE GENOMIC DNA]</scope>
</reference>
<dbReference type="EMBL" id="CVRI01000059">
    <property type="protein sequence ID" value="CRL03123.1"/>
    <property type="molecule type" value="Genomic_DNA"/>
</dbReference>
<keyword evidence="2" id="KW-1185">Reference proteome</keyword>
<evidence type="ECO:0000313" key="1">
    <source>
        <dbReference type="EMBL" id="CRL03123.1"/>
    </source>
</evidence>
<dbReference type="Proteomes" id="UP000183832">
    <property type="component" value="Unassembled WGS sequence"/>
</dbReference>
<accession>A0A1J1ISB4</accession>
<name>A0A1J1ISB4_9DIPT</name>
<protein>
    <submittedName>
        <fullName evidence="1">CLUMA_CG016784, isoform A</fullName>
    </submittedName>
</protein>
<gene>
    <name evidence="1" type="ORF">CLUMA_CG016784</name>
</gene>
<dbReference type="AlphaFoldDB" id="A0A1J1ISB4"/>